<protein>
    <submittedName>
        <fullName evidence="2">Uncharacterized protein</fullName>
    </submittedName>
</protein>
<name>A0A7S1PKN3_NEODS</name>
<organism evidence="2">
    <name type="scientific">Neobodo designis</name>
    <name type="common">Flagellated protozoan</name>
    <name type="synonym">Bodo designis</name>
    <dbReference type="NCBI Taxonomy" id="312471"/>
    <lineage>
        <taxon>Eukaryota</taxon>
        <taxon>Discoba</taxon>
        <taxon>Euglenozoa</taxon>
        <taxon>Kinetoplastea</taxon>
        <taxon>Metakinetoplastina</taxon>
        <taxon>Neobodonida</taxon>
        <taxon>Neobodo</taxon>
    </lineage>
</organism>
<evidence type="ECO:0000313" key="2">
    <source>
        <dbReference type="EMBL" id="CAD9087916.1"/>
    </source>
</evidence>
<feature type="region of interest" description="Disordered" evidence="1">
    <location>
        <begin position="250"/>
        <end position="270"/>
    </location>
</feature>
<reference evidence="2" key="1">
    <citation type="submission" date="2021-01" db="EMBL/GenBank/DDBJ databases">
        <authorList>
            <person name="Corre E."/>
            <person name="Pelletier E."/>
            <person name="Niang G."/>
            <person name="Scheremetjew M."/>
            <person name="Finn R."/>
            <person name="Kale V."/>
            <person name="Holt S."/>
            <person name="Cochrane G."/>
            <person name="Meng A."/>
            <person name="Brown T."/>
            <person name="Cohen L."/>
        </authorList>
    </citation>
    <scope>NUCLEOTIDE SEQUENCE</scope>
    <source>
        <strain evidence="2">CCAP 1951/1</strain>
    </source>
</reference>
<accession>A0A7S1PKN3</accession>
<dbReference type="EMBL" id="HBGF01000247">
    <property type="protein sequence ID" value="CAD9087916.1"/>
    <property type="molecule type" value="Transcribed_RNA"/>
</dbReference>
<dbReference type="AlphaFoldDB" id="A0A7S1PKN3"/>
<sequence length="352" mass="39599">MRIPYLRLVDDEGARDATVEVLREAAKEHYELRGFEWPLVRRVLEARYNRLGDVGFLFGFTTVACMRWAVQGPPITRRALMGPLYGGLVIREFATADTARRSNYADFLALTAGIDSPLGEIARAEMRKRGQDPEQPFPKLLQTPMEKGFAHQSMRDPSSWKRNLALVFPALSRFDIPPGDAQSAAVLGVFAFASRFLLLHSICDTFGGTAIMERYEDGKRGDPAPLRDSAEAIRRAKRYARVTSMAKWDKFDTSQSGNRPGAETRKNKQAAQHATDVFVLRISTRLYDWTPIEIMRCDRGSDSSHIFSVSLPMPPADSLADVLRSRGLQRWFLAGPQPPLAAWWWAAFLPLP</sequence>
<gene>
    <name evidence="2" type="ORF">NDES1114_LOCUS171</name>
</gene>
<proteinExistence type="predicted"/>
<evidence type="ECO:0000256" key="1">
    <source>
        <dbReference type="SAM" id="MobiDB-lite"/>
    </source>
</evidence>